<dbReference type="PROSITE" id="PS50089">
    <property type="entry name" value="ZF_RING_2"/>
    <property type="match status" value="1"/>
</dbReference>
<evidence type="ECO:0000256" key="1">
    <source>
        <dbReference type="ARBA" id="ARBA00022723"/>
    </source>
</evidence>
<dbReference type="SMART" id="SM00184">
    <property type="entry name" value="RING"/>
    <property type="match status" value="1"/>
</dbReference>
<keyword evidence="2 4" id="KW-0863">Zinc-finger</keyword>
<dbReference type="SUPFAM" id="SSF57850">
    <property type="entry name" value="RING/U-box"/>
    <property type="match status" value="1"/>
</dbReference>
<gene>
    <name evidence="7" type="ORF">M421DRAFT_337532</name>
</gene>
<dbReference type="GO" id="GO:0008270">
    <property type="term" value="F:zinc ion binding"/>
    <property type="evidence" value="ECO:0007669"/>
    <property type="project" value="UniProtKB-KW"/>
</dbReference>
<dbReference type="Pfam" id="PF13639">
    <property type="entry name" value="zf-RING_2"/>
    <property type="match status" value="1"/>
</dbReference>
<evidence type="ECO:0000259" key="6">
    <source>
        <dbReference type="PROSITE" id="PS50089"/>
    </source>
</evidence>
<organism evidence="7 8">
    <name type="scientific">Didymella exigua CBS 183.55</name>
    <dbReference type="NCBI Taxonomy" id="1150837"/>
    <lineage>
        <taxon>Eukaryota</taxon>
        <taxon>Fungi</taxon>
        <taxon>Dikarya</taxon>
        <taxon>Ascomycota</taxon>
        <taxon>Pezizomycotina</taxon>
        <taxon>Dothideomycetes</taxon>
        <taxon>Pleosporomycetidae</taxon>
        <taxon>Pleosporales</taxon>
        <taxon>Pleosporineae</taxon>
        <taxon>Didymellaceae</taxon>
        <taxon>Didymella</taxon>
    </lineage>
</organism>
<dbReference type="Gene3D" id="3.30.40.10">
    <property type="entry name" value="Zinc/RING finger domain, C3HC4 (zinc finger)"/>
    <property type="match status" value="1"/>
</dbReference>
<proteinExistence type="predicted"/>
<dbReference type="OrthoDB" id="3791828at2759"/>
<dbReference type="RefSeq" id="XP_033443070.1">
    <property type="nucleotide sequence ID" value="XM_033589436.1"/>
</dbReference>
<reference evidence="7" key="1">
    <citation type="journal article" date="2020" name="Stud. Mycol.">
        <title>101 Dothideomycetes genomes: a test case for predicting lifestyles and emergence of pathogens.</title>
        <authorList>
            <person name="Haridas S."/>
            <person name="Albert R."/>
            <person name="Binder M."/>
            <person name="Bloem J."/>
            <person name="Labutti K."/>
            <person name="Salamov A."/>
            <person name="Andreopoulos B."/>
            <person name="Baker S."/>
            <person name="Barry K."/>
            <person name="Bills G."/>
            <person name="Bluhm B."/>
            <person name="Cannon C."/>
            <person name="Castanera R."/>
            <person name="Culley D."/>
            <person name="Daum C."/>
            <person name="Ezra D."/>
            <person name="Gonzalez J."/>
            <person name="Henrissat B."/>
            <person name="Kuo A."/>
            <person name="Liang C."/>
            <person name="Lipzen A."/>
            <person name="Lutzoni F."/>
            <person name="Magnuson J."/>
            <person name="Mondo S."/>
            <person name="Nolan M."/>
            <person name="Ohm R."/>
            <person name="Pangilinan J."/>
            <person name="Park H.-J."/>
            <person name="Ramirez L."/>
            <person name="Alfaro M."/>
            <person name="Sun H."/>
            <person name="Tritt A."/>
            <person name="Yoshinaga Y."/>
            <person name="Zwiers L.-H."/>
            <person name="Turgeon B."/>
            <person name="Goodwin S."/>
            <person name="Spatafora J."/>
            <person name="Crous P."/>
            <person name="Grigoriev I."/>
        </authorList>
    </citation>
    <scope>NUCLEOTIDE SEQUENCE</scope>
    <source>
        <strain evidence="7">CBS 183.55</strain>
    </source>
</reference>
<dbReference type="InterPro" id="IPR001841">
    <property type="entry name" value="Znf_RING"/>
</dbReference>
<evidence type="ECO:0000256" key="5">
    <source>
        <dbReference type="SAM" id="MobiDB-lite"/>
    </source>
</evidence>
<sequence length="395" mass="45248">MFYRLLTALRGRRLQAYQVSQWRRVNMSNPITEDRHAIQQACNCLFKAMENAIDFFHPRDAGAFFSVVQKCVELLVVWIGFELDELGVGEFNVFSRRLKDYIRLRFPNASICTPALRELITLVKNTLHRAQDRNPEYATVMAQVSQRDWTEEHGNRLFLVHLEIVNGINHALFQGLLPNLRSDYSFVEMVTFTRGHRRESWNLDDDFPMLRDDLVELEVDETEREYGVIGERIELSAFCGPVTSLPRGMECSICVTEFDGKEVEGDLPVSTKCRHFFHGDCLDKWVNESAMKSSNTCPTCRTVLCKPRKRVHESLEPMPGVDDEDDTSSVTNSSAIASVIAVPLWPRLQRLNARIANHLSRRNARSADEEWSDTDDSSMSSSDSVEAVVPQRVQR</sequence>
<accession>A0A6A5RAH8</accession>
<dbReference type="Proteomes" id="UP000800082">
    <property type="component" value="Unassembled WGS sequence"/>
</dbReference>
<feature type="region of interest" description="Disordered" evidence="5">
    <location>
        <begin position="362"/>
        <end position="395"/>
    </location>
</feature>
<dbReference type="PANTHER" id="PTHR45969:SF69">
    <property type="entry name" value="FINGER DOMAIN PROTEIN, PUTATIVE (AFU_ORTHOLOGUE AFUA_3G12190)-RELATED"/>
    <property type="match status" value="1"/>
</dbReference>
<keyword evidence="8" id="KW-1185">Reference proteome</keyword>
<evidence type="ECO:0000313" key="7">
    <source>
        <dbReference type="EMBL" id="KAF1922817.1"/>
    </source>
</evidence>
<dbReference type="GO" id="GO:0016567">
    <property type="term" value="P:protein ubiquitination"/>
    <property type="evidence" value="ECO:0007669"/>
    <property type="project" value="TreeGrafter"/>
</dbReference>
<evidence type="ECO:0000256" key="3">
    <source>
        <dbReference type="ARBA" id="ARBA00022833"/>
    </source>
</evidence>
<dbReference type="InterPro" id="IPR013083">
    <property type="entry name" value="Znf_RING/FYVE/PHD"/>
</dbReference>
<dbReference type="GO" id="GO:0061630">
    <property type="term" value="F:ubiquitin protein ligase activity"/>
    <property type="evidence" value="ECO:0007669"/>
    <property type="project" value="TreeGrafter"/>
</dbReference>
<evidence type="ECO:0000256" key="2">
    <source>
        <dbReference type="ARBA" id="ARBA00022771"/>
    </source>
</evidence>
<keyword evidence="1" id="KW-0479">Metal-binding</keyword>
<protein>
    <recommendedName>
        <fullName evidence="6">RING-type domain-containing protein</fullName>
    </recommendedName>
</protein>
<dbReference type="EMBL" id="ML979014">
    <property type="protein sequence ID" value="KAF1922817.1"/>
    <property type="molecule type" value="Genomic_DNA"/>
</dbReference>
<evidence type="ECO:0000256" key="4">
    <source>
        <dbReference type="PROSITE-ProRule" id="PRU00175"/>
    </source>
</evidence>
<dbReference type="AlphaFoldDB" id="A0A6A5RAH8"/>
<name>A0A6A5RAH8_9PLEO</name>
<keyword evidence="3" id="KW-0862">Zinc</keyword>
<dbReference type="GeneID" id="54347083"/>
<feature type="domain" description="RING-type" evidence="6">
    <location>
        <begin position="251"/>
        <end position="301"/>
    </location>
</feature>
<evidence type="ECO:0000313" key="8">
    <source>
        <dbReference type="Proteomes" id="UP000800082"/>
    </source>
</evidence>
<feature type="compositionally biased region" description="Low complexity" evidence="5">
    <location>
        <begin position="377"/>
        <end position="386"/>
    </location>
</feature>
<dbReference type="PANTHER" id="PTHR45969">
    <property type="entry name" value="RING ZINC FINGER PROTEIN-RELATED"/>
    <property type="match status" value="1"/>
</dbReference>